<dbReference type="SUPFAM" id="SSF55021">
    <property type="entry name" value="ACT-like"/>
    <property type="match status" value="1"/>
</dbReference>
<evidence type="ECO:0000256" key="1">
    <source>
        <dbReference type="ARBA" id="ARBA00005067"/>
    </source>
</evidence>
<dbReference type="PANTHER" id="PTHR21363:SF0">
    <property type="entry name" value="PREPHENATE DEHYDROGENASE [NADP(+)]"/>
    <property type="match status" value="1"/>
</dbReference>
<dbReference type="InterPro" id="IPR046825">
    <property type="entry name" value="PDH_C"/>
</dbReference>
<dbReference type="InterPro" id="IPR008927">
    <property type="entry name" value="6-PGluconate_DH-like_C_sf"/>
</dbReference>
<proteinExistence type="inferred from homology"/>
<dbReference type="UniPathway" id="UPA00122">
    <property type="reaction ID" value="UER00961"/>
</dbReference>
<keyword evidence="7 14" id="KW-0560">Oxidoreductase</keyword>
<evidence type="ECO:0000256" key="10">
    <source>
        <dbReference type="ARBA" id="ARBA00049260"/>
    </source>
</evidence>
<evidence type="ECO:0000259" key="11">
    <source>
        <dbReference type="PROSITE" id="PS51176"/>
    </source>
</evidence>
<evidence type="ECO:0000313" key="14">
    <source>
        <dbReference type="EMBL" id="TYS74613.1"/>
    </source>
</evidence>
<dbReference type="GeneID" id="96739288"/>
<dbReference type="KEGG" id="bhk:B4U37_12755"/>
<dbReference type="EMBL" id="VTET01000001">
    <property type="protein sequence ID" value="TYS74613.1"/>
    <property type="molecule type" value="Genomic_DNA"/>
</dbReference>
<dbReference type="AlphaFoldDB" id="A0A1Y0CNG6"/>
<dbReference type="Pfam" id="PF20463">
    <property type="entry name" value="PDH_C"/>
    <property type="match status" value="1"/>
</dbReference>
<evidence type="ECO:0000313" key="13">
    <source>
        <dbReference type="EMBL" id="ART76858.1"/>
    </source>
</evidence>
<evidence type="ECO:0000256" key="8">
    <source>
        <dbReference type="ARBA" id="ARBA00023027"/>
    </source>
</evidence>
<dbReference type="InterPro" id="IPR050812">
    <property type="entry name" value="Preph/Arog_dehydrog"/>
</dbReference>
<gene>
    <name evidence="13" type="ORF">B4U37_12755</name>
    <name evidence="14" type="ORF">FZC75_02640</name>
</gene>
<organism evidence="14 16">
    <name type="scientific">Sutcliffiella horikoshii</name>
    <dbReference type="NCBI Taxonomy" id="79883"/>
    <lineage>
        <taxon>Bacteria</taxon>
        <taxon>Bacillati</taxon>
        <taxon>Bacillota</taxon>
        <taxon>Bacilli</taxon>
        <taxon>Bacillales</taxon>
        <taxon>Bacillaceae</taxon>
        <taxon>Sutcliffiella</taxon>
    </lineage>
</organism>
<evidence type="ECO:0000256" key="3">
    <source>
        <dbReference type="ARBA" id="ARBA00012068"/>
    </source>
</evidence>
<dbReference type="InterPro" id="IPR002912">
    <property type="entry name" value="ACT_dom"/>
</dbReference>
<dbReference type="OrthoDB" id="9802008at2"/>
<dbReference type="Proteomes" id="UP000324517">
    <property type="component" value="Unassembled WGS sequence"/>
</dbReference>
<dbReference type="GO" id="GO:0070403">
    <property type="term" value="F:NAD+ binding"/>
    <property type="evidence" value="ECO:0007669"/>
    <property type="project" value="InterPro"/>
</dbReference>
<protein>
    <recommendedName>
        <fullName evidence="4">Prephenate dehydrogenase</fullName>
        <ecNumber evidence="3">1.3.1.12</ecNumber>
    </recommendedName>
</protein>
<dbReference type="InterPro" id="IPR046826">
    <property type="entry name" value="PDH_N"/>
</dbReference>
<name>A0A1Y0CNG6_9BACI</name>
<evidence type="ECO:0000256" key="6">
    <source>
        <dbReference type="ARBA" id="ARBA00022605"/>
    </source>
</evidence>
<dbReference type="GO" id="GO:0006571">
    <property type="term" value="P:tyrosine biosynthetic process"/>
    <property type="evidence" value="ECO:0007669"/>
    <property type="project" value="UniProtKB-UniPathway"/>
</dbReference>
<dbReference type="GO" id="GO:0008977">
    <property type="term" value="F:prephenate dehydrogenase (NAD+) activity"/>
    <property type="evidence" value="ECO:0007669"/>
    <property type="project" value="UniProtKB-EC"/>
</dbReference>
<dbReference type="CDD" id="cd04909">
    <property type="entry name" value="ACT_PDH-BS"/>
    <property type="match status" value="1"/>
</dbReference>
<evidence type="ECO:0000256" key="4">
    <source>
        <dbReference type="ARBA" id="ARBA00016891"/>
    </source>
</evidence>
<dbReference type="RefSeq" id="WP_010193671.1">
    <property type="nucleotide sequence ID" value="NZ_CP020880.1"/>
</dbReference>
<keyword evidence="8" id="KW-0520">NAD</keyword>
<dbReference type="Proteomes" id="UP000195573">
    <property type="component" value="Chromosome"/>
</dbReference>
<reference evidence="13 15" key="1">
    <citation type="submission" date="2017-04" db="EMBL/GenBank/DDBJ databases">
        <title>Complete Genome Sequence of the Bacillus horikoshii 20a strain from Cuatro Cienegas, Coahuila, Mexico.</title>
        <authorList>
            <person name="Zarza E."/>
            <person name="Alcaraz L.D."/>
            <person name="Aguilar-Salinas B."/>
            <person name="Islas A."/>
            <person name="Olmedo-Alvarez G."/>
        </authorList>
    </citation>
    <scope>NUCLEOTIDE SEQUENCE [LARGE SCALE GENOMIC DNA]</scope>
    <source>
        <strain evidence="13 15">20a</strain>
    </source>
</reference>
<keyword evidence="5" id="KW-0827">Tyrosine biosynthesis</keyword>
<keyword evidence="15" id="KW-1185">Reference proteome</keyword>
<dbReference type="PROSITE" id="PS51671">
    <property type="entry name" value="ACT"/>
    <property type="match status" value="1"/>
</dbReference>
<evidence type="ECO:0000256" key="2">
    <source>
        <dbReference type="ARBA" id="ARBA00007964"/>
    </source>
</evidence>
<evidence type="ECO:0000313" key="15">
    <source>
        <dbReference type="Proteomes" id="UP000195573"/>
    </source>
</evidence>
<comment type="pathway">
    <text evidence="1">Amino-acid biosynthesis; L-tyrosine biosynthesis; (4-hydroxyphenyl)pyruvate from prephenate (NAD(+) route): step 1/1.</text>
</comment>
<dbReference type="SUPFAM" id="SSF51735">
    <property type="entry name" value="NAD(P)-binding Rossmann-fold domains"/>
    <property type="match status" value="1"/>
</dbReference>
<dbReference type="EC" id="1.3.1.12" evidence="3"/>
<dbReference type="Pfam" id="PF02153">
    <property type="entry name" value="PDH_N"/>
    <property type="match status" value="1"/>
</dbReference>
<dbReference type="InterPro" id="IPR036291">
    <property type="entry name" value="NAD(P)-bd_dom_sf"/>
</dbReference>
<dbReference type="Gene3D" id="1.10.3660.10">
    <property type="entry name" value="6-phosphogluconate dehydrogenase C-terminal like domain"/>
    <property type="match status" value="1"/>
</dbReference>
<evidence type="ECO:0000259" key="12">
    <source>
        <dbReference type="PROSITE" id="PS51671"/>
    </source>
</evidence>
<dbReference type="SUPFAM" id="SSF48179">
    <property type="entry name" value="6-phosphogluconate dehydrogenase C-terminal domain-like"/>
    <property type="match status" value="1"/>
</dbReference>
<dbReference type="InterPro" id="IPR045865">
    <property type="entry name" value="ACT-like_dom_sf"/>
</dbReference>
<reference evidence="14 16" key="2">
    <citation type="submission" date="2019-08" db="EMBL/GenBank/DDBJ databases">
        <title>Bacillus genomes from the desert of Cuatro Cienegas, Coahuila.</title>
        <authorList>
            <person name="Olmedo-Alvarez G."/>
        </authorList>
    </citation>
    <scope>NUCLEOTIDE SEQUENCE [LARGE SCALE GENOMIC DNA]</scope>
    <source>
        <strain evidence="14 16">CH98b_3T</strain>
    </source>
</reference>
<dbReference type="FunFam" id="3.40.50.720:FF:000208">
    <property type="entry name" value="Prephenate dehydrogenase"/>
    <property type="match status" value="1"/>
</dbReference>
<dbReference type="Gene3D" id="3.30.70.260">
    <property type="match status" value="1"/>
</dbReference>
<dbReference type="EMBL" id="CP020880">
    <property type="protein sequence ID" value="ART76858.1"/>
    <property type="molecule type" value="Genomic_DNA"/>
</dbReference>
<evidence type="ECO:0000256" key="7">
    <source>
        <dbReference type="ARBA" id="ARBA00023002"/>
    </source>
</evidence>
<evidence type="ECO:0000313" key="16">
    <source>
        <dbReference type="Proteomes" id="UP000324517"/>
    </source>
</evidence>
<dbReference type="FunFam" id="1.10.3660.10:FF:000003">
    <property type="entry name" value="Prephenate dehydrogenase"/>
    <property type="match status" value="1"/>
</dbReference>
<feature type="domain" description="ACT" evidence="12">
    <location>
        <begin position="300"/>
        <end position="370"/>
    </location>
</feature>
<dbReference type="PANTHER" id="PTHR21363">
    <property type="entry name" value="PREPHENATE DEHYDROGENASE"/>
    <property type="match status" value="1"/>
</dbReference>
<comment type="similarity">
    <text evidence="2">Belongs to the prephenate/arogenate dehydrogenase family.</text>
</comment>
<dbReference type="Gene3D" id="3.40.50.720">
    <property type="entry name" value="NAD(P)-binding Rossmann-like Domain"/>
    <property type="match status" value="1"/>
</dbReference>
<dbReference type="NCBIfam" id="NF005107">
    <property type="entry name" value="PRK06545.1-5"/>
    <property type="match status" value="1"/>
</dbReference>
<sequence>MNGKVLVIGLGLIGGSIALAIKKEHPNAYIMGYDIHVQQAKLAKSLKVIDDFCENYDAEARDADFIVISVPVMQANEVLKHLSGITFSKPQVVITDVGSTKNSITTLAATLFPQDNVTFIGGHPMAGSHKSGVIAAKSHLFENAFYVLTPFKEDANPKEVALTKMWLAGTKANFITMSAKEHDLVAGVISHFPHVVAAGLVHQAEDMQSTNPFVSRLAAGGFRDITRIASSNPTMWKDILIHNKATILTLLDQWMEQMEVVRDHLSQDNEAFLLEYFSKAKEFRDGLPVKSKGAIPSFYDLYVDVPDYPGIISEITGILAQENISITNIRIMETREEIYGVLRLSFQSEEDRQSAEDCLRKHTMYETYIV</sequence>
<accession>A0A1Y0CNG6</accession>
<dbReference type="InterPro" id="IPR003099">
    <property type="entry name" value="Prephen_DH"/>
</dbReference>
<dbReference type="PROSITE" id="PS51176">
    <property type="entry name" value="PDH_ADH"/>
    <property type="match status" value="1"/>
</dbReference>
<comment type="catalytic activity">
    <reaction evidence="10">
        <text>prephenate + NAD(+) = 3-(4-hydroxyphenyl)pyruvate + CO2 + NADH</text>
        <dbReference type="Rhea" id="RHEA:13869"/>
        <dbReference type="ChEBI" id="CHEBI:16526"/>
        <dbReference type="ChEBI" id="CHEBI:29934"/>
        <dbReference type="ChEBI" id="CHEBI:36242"/>
        <dbReference type="ChEBI" id="CHEBI:57540"/>
        <dbReference type="ChEBI" id="CHEBI:57945"/>
        <dbReference type="EC" id="1.3.1.12"/>
    </reaction>
</comment>
<keyword evidence="9" id="KW-0057">Aromatic amino acid biosynthesis</keyword>
<feature type="domain" description="Prephenate/arogenate dehydrogenase" evidence="11">
    <location>
        <begin position="3"/>
        <end position="295"/>
    </location>
</feature>
<evidence type="ECO:0000256" key="5">
    <source>
        <dbReference type="ARBA" id="ARBA00022498"/>
    </source>
</evidence>
<dbReference type="GO" id="GO:0004665">
    <property type="term" value="F:prephenate dehydrogenase (NADP+) activity"/>
    <property type="evidence" value="ECO:0007669"/>
    <property type="project" value="InterPro"/>
</dbReference>
<keyword evidence="6" id="KW-0028">Amino-acid biosynthesis</keyword>
<evidence type="ECO:0000256" key="9">
    <source>
        <dbReference type="ARBA" id="ARBA00023141"/>
    </source>
</evidence>
<dbReference type="Pfam" id="PF01842">
    <property type="entry name" value="ACT"/>
    <property type="match status" value="1"/>
</dbReference>